<dbReference type="InterPro" id="IPR002569">
    <property type="entry name" value="Met_Sox_Rdtase_MsrA_dom"/>
</dbReference>
<keyword evidence="6" id="KW-0472">Membrane</keyword>
<dbReference type="EC" id="1.8.4.11" evidence="2"/>
<evidence type="ECO:0000256" key="5">
    <source>
        <dbReference type="ARBA" id="ARBA00030643"/>
    </source>
</evidence>
<accession>A0A068UIL9</accession>
<dbReference type="InterPro" id="IPR036509">
    <property type="entry name" value="Met_Sox_Rdtase_MsrA_sf"/>
</dbReference>
<dbReference type="Pfam" id="PF01625">
    <property type="entry name" value="PMSR"/>
    <property type="match status" value="1"/>
</dbReference>
<evidence type="ECO:0000256" key="3">
    <source>
        <dbReference type="ARBA" id="ARBA00023002"/>
    </source>
</evidence>
<dbReference type="GO" id="GO:0005737">
    <property type="term" value="C:cytoplasm"/>
    <property type="evidence" value="ECO:0007669"/>
    <property type="project" value="TreeGrafter"/>
</dbReference>
<protein>
    <recommendedName>
        <fullName evidence="2">peptide-methionine (S)-S-oxide reductase</fullName>
        <ecNumber evidence="2">1.8.4.11</ecNumber>
    </recommendedName>
    <alternativeName>
        <fullName evidence="5">Peptide-methionine (S)-S-oxide reductase</fullName>
    </alternativeName>
    <alternativeName>
        <fullName evidence="4">Protein-methionine-S-oxide reductase</fullName>
    </alternativeName>
</protein>
<dbReference type="InterPro" id="IPR050162">
    <property type="entry name" value="MsrA_MetSO_reductase"/>
</dbReference>
<dbReference type="Gramene" id="CDP08390">
    <property type="protein sequence ID" value="CDP08390"/>
    <property type="gene ID" value="GSCOC_T00027217001"/>
</dbReference>
<evidence type="ECO:0000256" key="4">
    <source>
        <dbReference type="ARBA" id="ARBA00030273"/>
    </source>
</evidence>
<evidence type="ECO:0000256" key="2">
    <source>
        <dbReference type="ARBA" id="ARBA00012502"/>
    </source>
</evidence>
<dbReference type="GO" id="GO:0008113">
    <property type="term" value="F:peptide-methionine (S)-S-oxide reductase activity"/>
    <property type="evidence" value="ECO:0007669"/>
    <property type="project" value="UniProtKB-EC"/>
</dbReference>
<dbReference type="EMBL" id="HG739116">
    <property type="protein sequence ID" value="CDP08390.1"/>
    <property type="molecule type" value="Genomic_DNA"/>
</dbReference>
<evidence type="ECO:0000259" key="7">
    <source>
        <dbReference type="Pfam" id="PF01625"/>
    </source>
</evidence>
<feature type="transmembrane region" description="Helical" evidence="6">
    <location>
        <begin position="95"/>
        <end position="114"/>
    </location>
</feature>
<dbReference type="Gene3D" id="3.30.1060.10">
    <property type="entry name" value="Peptide methionine sulphoxide reductase MsrA"/>
    <property type="match status" value="1"/>
</dbReference>
<evidence type="ECO:0000313" key="9">
    <source>
        <dbReference type="Proteomes" id="UP000295252"/>
    </source>
</evidence>
<dbReference type="Proteomes" id="UP000295252">
    <property type="component" value="Chromosome IX"/>
</dbReference>
<dbReference type="STRING" id="49390.A0A068UIL9"/>
<organism evidence="8 9">
    <name type="scientific">Coffea canephora</name>
    <name type="common">Robusta coffee</name>
    <dbReference type="NCBI Taxonomy" id="49390"/>
    <lineage>
        <taxon>Eukaryota</taxon>
        <taxon>Viridiplantae</taxon>
        <taxon>Streptophyta</taxon>
        <taxon>Embryophyta</taxon>
        <taxon>Tracheophyta</taxon>
        <taxon>Spermatophyta</taxon>
        <taxon>Magnoliopsida</taxon>
        <taxon>eudicotyledons</taxon>
        <taxon>Gunneridae</taxon>
        <taxon>Pentapetalae</taxon>
        <taxon>asterids</taxon>
        <taxon>lamiids</taxon>
        <taxon>Gentianales</taxon>
        <taxon>Rubiaceae</taxon>
        <taxon>Ixoroideae</taxon>
        <taxon>Gardenieae complex</taxon>
        <taxon>Bertiereae - Coffeeae clade</taxon>
        <taxon>Coffeeae</taxon>
        <taxon>Coffea</taxon>
    </lineage>
</organism>
<proteinExistence type="inferred from homology"/>
<sequence>MKVATRLMCYLPIIIVLAADLCVGIRFSARISESSITDIANQQQLATAVFALGSFWRSEAVFGCLDGVVRTTVGYAEGSKANPEYRSLGDHAESIQVTSYVPSFCSLLIYILLLV</sequence>
<dbReference type="PANTHER" id="PTHR42799">
    <property type="entry name" value="MITOCHONDRIAL PEPTIDE METHIONINE SULFOXIDE REDUCTASE"/>
    <property type="match status" value="1"/>
</dbReference>
<evidence type="ECO:0000256" key="1">
    <source>
        <dbReference type="ARBA" id="ARBA00005591"/>
    </source>
</evidence>
<feature type="transmembrane region" description="Helical" evidence="6">
    <location>
        <begin position="7"/>
        <end position="27"/>
    </location>
</feature>
<keyword evidence="9" id="KW-1185">Reference proteome</keyword>
<dbReference type="PhylomeDB" id="A0A068UIL9"/>
<evidence type="ECO:0000256" key="6">
    <source>
        <dbReference type="SAM" id="Phobius"/>
    </source>
</evidence>
<reference evidence="9" key="1">
    <citation type="journal article" date="2014" name="Science">
        <title>The coffee genome provides insight into the convergent evolution of caffeine biosynthesis.</title>
        <authorList>
            <person name="Denoeud F."/>
            <person name="Carretero-Paulet L."/>
            <person name="Dereeper A."/>
            <person name="Droc G."/>
            <person name="Guyot R."/>
            <person name="Pietrella M."/>
            <person name="Zheng C."/>
            <person name="Alberti A."/>
            <person name="Anthony F."/>
            <person name="Aprea G."/>
            <person name="Aury J.M."/>
            <person name="Bento P."/>
            <person name="Bernard M."/>
            <person name="Bocs S."/>
            <person name="Campa C."/>
            <person name="Cenci A."/>
            <person name="Combes M.C."/>
            <person name="Crouzillat D."/>
            <person name="Da Silva C."/>
            <person name="Daddiego L."/>
            <person name="De Bellis F."/>
            <person name="Dussert S."/>
            <person name="Garsmeur O."/>
            <person name="Gayraud T."/>
            <person name="Guignon V."/>
            <person name="Jahn K."/>
            <person name="Jamilloux V."/>
            <person name="Joet T."/>
            <person name="Labadie K."/>
            <person name="Lan T."/>
            <person name="Leclercq J."/>
            <person name="Lepelley M."/>
            <person name="Leroy T."/>
            <person name="Li L.T."/>
            <person name="Librado P."/>
            <person name="Lopez L."/>
            <person name="Munoz A."/>
            <person name="Noel B."/>
            <person name="Pallavicini A."/>
            <person name="Perrotta G."/>
            <person name="Poncet V."/>
            <person name="Pot D."/>
            <person name="Priyono X."/>
            <person name="Rigoreau M."/>
            <person name="Rouard M."/>
            <person name="Rozas J."/>
            <person name="Tranchant-Dubreuil C."/>
            <person name="VanBuren R."/>
            <person name="Zhang Q."/>
            <person name="Andrade A.C."/>
            <person name="Argout X."/>
            <person name="Bertrand B."/>
            <person name="de Kochko A."/>
            <person name="Graziosi G."/>
            <person name="Henry R.J."/>
            <person name="Jayarama X."/>
            <person name="Ming R."/>
            <person name="Nagai C."/>
            <person name="Rounsley S."/>
            <person name="Sankoff D."/>
            <person name="Giuliano G."/>
            <person name="Albert V.A."/>
            <person name="Wincker P."/>
            <person name="Lashermes P."/>
        </authorList>
    </citation>
    <scope>NUCLEOTIDE SEQUENCE [LARGE SCALE GENOMIC DNA]</scope>
    <source>
        <strain evidence="9">cv. DH200-94</strain>
    </source>
</reference>
<dbReference type="InParanoid" id="A0A068UIL9"/>
<keyword evidence="6" id="KW-0812">Transmembrane</keyword>
<keyword evidence="3" id="KW-0560">Oxidoreductase</keyword>
<evidence type="ECO:0000313" key="8">
    <source>
        <dbReference type="EMBL" id="CDP08390.1"/>
    </source>
</evidence>
<comment type="similarity">
    <text evidence="1">Belongs to the MsrA Met sulfoxide reductase family.</text>
</comment>
<name>A0A068UIL9_COFCA</name>
<dbReference type="PANTHER" id="PTHR42799:SF3">
    <property type="entry name" value="PEPTIDE METHIONINE SULFOXIDE REDUCTASE A5"/>
    <property type="match status" value="1"/>
</dbReference>
<keyword evidence="6" id="KW-1133">Transmembrane helix</keyword>
<dbReference type="GO" id="GO:0034599">
    <property type="term" value="P:cellular response to oxidative stress"/>
    <property type="evidence" value="ECO:0007669"/>
    <property type="project" value="TreeGrafter"/>
</dbReference>
<feature type="domain" description="Peptide methionine sulphoxide reductase MsrA" evidence="7">
    <location>
        <begin position="47"/>
        <end position="98"/>
    </location>
</feature>
<dbReference type="SUPFAM" id="SSF55068">
    <property type="entry name" value="Peptide methionine sulfoxide reductase"/>
    <property type="match status" value="1"/>
</dbReference>
<gene>
    <name evidence="8" type="ORF">GSCOC_T00027217001</name>
</gene>
<dbReference type="AlphaFoldDB" id="A0A068UIL9"/>